<evidence type="ECO:0000256" key="1">
    <source>
        <dbReference type="ARBA" id="ARBA00006594"/>
    </source>
</evidence>
<evidence type="ECO:0000313" key="7">
    <source>
        <dbReference type="EMBL" id="MBA2132109.1"/>
    </source>
</evidence>
<dbReference type="Gene3D" id="3.40.50.150">
    <property type="entry name" value="Vaccinia Virus protein VP39"/>
    <property type="match status" value="1"/>
</dbReference>
<comment type="caution">
    <text evidence="7">The sequence shown here is derived from an EMBL/GenBank/DDBJ whole genome shotgun (WGS) entry which is preliminary data.</text>
</comment>
<protein>
    <recommendedName>
        <fullName evidence="2">site-specific DNA-methyltransferase (adenine-specific)</fullName>
        <ecNumber evidence="2">2.1.1.72</ecNumber>
    </recommendedName>
</protein>
<dbReference type="SUPFAM" id="SSF53335">
    <property type="entry name" value="S-adenosyl-L-methionine-dependent methyltransferases"/>
    <property type="match status" value="1"/>
</dbReference>
<keyword evidence="3 7" id="KW-0489">Methyltransferase</keyword>
<organism evidence="7 8">
    <name type="scientific">Capillibacterium thermochitinicola</name>
    <dbReference type="NCBI Taxonomy" id="2699427"/>
    <lineage>
        <taxon>Bacteria</taxon>
        <taxon>Bacillati</taxon>
        <taxon>Bacillota</taxon>
        <taxon>Capillibacterium</taxon>
    </lineage>
</organism>
<dbReference type="InterPro" id="IPR012263">
    <property type="entry name" value="M_m6A_EcoRV"/>
</dbReference>
<evidence type="ECO:0000256" key="2">
    <source>
        <dbReference type="ARBA" id="ARBA00011900"/>
    </source>
</evidence>
<dbReference type="GO" id="GO:0032259">
    <property type="term" value="P:methylation"/>
    <property type="evidence" value="ECO:0007669"/>
    <property type="project" value="UniProtKB-KW"/>
</dbReference>
<sequence>MSKYYSPLRYPGGKNCIFPFMSRLFYENQLIGIRYAEPYAGGAGLALRLLFEGYVDAIYINDLDPAIYAFWKIITERPDDFCEWLQDVDVSIANWEKYKEIHKRAQTVSLFELAKATFFLNRTNISGILRGGIIGGIEQKGKYKIDARFDKSNLINRIQRIKDVSNRIFVSNHDGIKFIEKLDRRKEEVFIYLDPPYYQKGADLYMNFYSKKDHIKLSEKVKQLRNRWIISYDNNEFILNLYAEKQKIIHRLSQSASNRTDYELFIFSDKLSFKDSVKALKHPVFL</sequence>
<dbReference type="RefSeq" id="WP_181338557.1">
    <property type="nucleotide sequence ID" value="NZ_JAAKDE010000002.1"/>
</dbReference>
<comment type="catalytic activity">
    <reaction evidence="6">
        <text>a 2'-deoxyadenosine in DNA + S-adenosyl-L-methionine = an N(6)-methyl-2'-deoxyadenosine in DNA + S-adenosyl-L-homocysteine + H(+)</text>
        <dbReference type="Rhea" id="RHEA:15197"/>
        <dbReference type="Rhea" id="RHEA-COMP:12418"/>
        <dbReference type="Rhea" id="RHEA-COMP:12419"/>
        <dbReference type="ChEBI" id="CHEBI:15378"/>
        <dbReference type="ChEBI" id="CHEBI:57856"/>
        <dbReference type="ChEBI" id="CHEBI:59789"/>
        <dbReference type="ChEBI" id="CHEBI:90615"/>
        <dbReference type="ChEBI" id="CHEBI:90616"/>
        <dbReference type="EC" id="2.1.1.72"/>
    </reaction>
</comment>
<dbReference type="InterPro" id="IPR029063">
    <property type="entry name" value="SAM-dependent_MTases_sf"/>
</dbReference>
<dbReference type="EMBL" id="JAAKDE010000002">
    <property type="protein sequence ID" value="MBA2132109.1"/>
    <property type="molecule type" value="Genomic_DNA"/>
</dbReference>
<gene>
    <name evidence="7" type="ORF">G5B42_00865</name>
</gene>
<dbReference type="Proteomes" id="UP000657177">
    <property type="component" value="Unassembled WGS sequence"/>
</dbReference>
<dbReference type="GO" id="GO:0043565">
    <property type="term" value="F:sequence-specific DNA binding"/>
    <property type="evidence" value="ECO:0007669"/>
    <property type="project" value="TreeGrafter"/>
</dbReference>
<dbReference type="PRINTS" id="PR00505">
    <property type="entry name" value="D12N6MTFRASE"/>
</dbReference>
<evidence type="ECO:0000256" key="3">
    <source>
        <dbReference type="ARBA" id="ARBA00022603"/>
    </source>
</evidence>
<dbReference type="GO" id="GO:0006298">
    <property type="term" value="P:mismatch repair"/>
    <property type="evidence" value="ECO:0007669"/>
    <property type="project" value="TreeGrafter"/>
</dbReference>
<accession>A0A8J6LL47</accession>
<comment type="similarity">
    <text evidence="1">Belongs to the N(4)/N(6)-methyltransferase family.</text>
</comment>
<keyword evidence="4" id="KW-0808">Transferase</keyword>
<dbReference type="PIRSF" id="PIRSF000398">
    <property type="entry name" value="M_m6A_EcoRV"/>
    <property type="match status" value="1"/>
</dbReference>
<dbReference type="GO" id="GO:1904047">
    <property type="term" value="F:S-adenosyl-L-methionine binding"/>
    <property type="evidence" value="ECO:0007669"/>
    <property type="project" value="TreeGrafter"/>
</dbReference>
<dbReference type="PANTHER" id="PTHR30481:SF2">
    <property type="entry name" value="SITE-SPECIFIC DNA-METHYLTRANSFERASE (ADENINE-SPECIFIC)"/>
    <property type="match status" value="1"/>
</dbReference>
<dbReference type="InterPro" id="IPR012327">
    <property type="entry name" value="MeTrfase_D12"/>
</dbReference>
<dbReference type="Pfam" id="PF02086">
    <property type="entry name" value="MethyltransfD12"/>
    <property type="match status" value="1"/>
</dbReference>
<dbReference type="GO" id="GO:0009007">
    <property type="term" value="F:site-specific DNA-methyltransferase (adenine-specific) activity"/>
    <property type="evidence" value="ECO:0007669"/>
    <property type="project" value="UniProtKB-EC"/>
</dbReference>
<dbReference type="InterPro" id="IPR023095">
    <property type="entry name" value="Ade_MeTrfase_dom_2"/>
</dbReference>
<keyword evidence="5" id="KW-0949">S-adenosyl-L-methionine</keyword>
<keyword evidence="8" id="KW-1185">Reference proteome</keyword>
<dbReference type="PANTHER" id="PTHR30481">
    <property type="entry name" value="DNA ADENINE METHYLASE"/>
    <property type="match status" value="1"/>
</dbReference>
<evidence type="ECO:0000313" key="8">
    <source>
        <dbReference type="Proteomes" id="UP000657177"/>
    </source>
</evidence>
<reference evidence="7" key="1">
    <citation type="submission" date="2020-06" db="EMBL/GenBank/DDBJ databases">
        <title>Novel chitinolytic bacterium.</title>
        <authorList>
            <person name="Ungkulpasvich U."/>
            <person name="Kosugi A."/>
            <person name="Uke A."/>
        </authorList>
    </citation>
    <scope>NUCLEOTIDE SEQUENCE</scope>
    <source>
        <strain evidence="7">UUS1-1</strain>
    </source>
</reference>
<evidence type="ECO:0000256" key="5">
    <source>
        <dbReference type="ARBA" id="ARBA00022691"/>
    </source>
</evidence>
<dbReference type="GO" id="GO:0009307">
    <property type="term" value="P:DNA restriction-modification system"/>
    <property type="evidence" value="ECO:0007669"/>
    <property type="project" value="InterPro"/>
</dbReference>
<proteinExistence type="inferred from homology"/>
<dbReference type="Gene3D" id="1.10.1020.10">
    <property type="entry name" value="Adenine-specific Methyltransferase, Domain 2"/>
    <property type="match status" value="1"/>
</dbReference>
<evidence type="ECO:0000256" key="4">
    <source>
        <dbReference type="ARBA" id="ARBA00022679"/>
    </source>
</evidence>
<name>A0A8J6LL47_9FIRM</name>
<dbReference type="AlphaFoldDB" id="A0A8J6LL47"/>
<evidence type="ECO:0000256" key="6">
    <source>
        <dbReference type="ARBA" id="ARBA00047942"/>
    </source>
</evidence>
<dbReference type="EC" id="2.1.1.72" evidence="2"/>